<evidence type="ECO:0000256" key="9">
    <source>
        <dbReference type="HAMAP-Rule" id="MF_01010"/>
    </source>
</evidence>
<dbReference type="HAMAP" id="MF_01010">
    <property type="entry name" value="23SrRNA_methyltr_RlmD"/>
    <property type="match status" value="1"/>
</dbReference>
<dbReference type="AlphaFoldDB" id="A0A974PWC4"/>
<keyword evidence="13" id="KW-1185">Reference proteome</keyword>
<keyword evidence="7 9" id="KW-0408">Iron</keyword>
<name>A0A974PWC4_9RHOO</name>
<dbReference type="GO" id="GO:0070475">
    <property type="term" value="P:rRNA base methylation"/>
    <property type="evidence" value="ECO:0007669"/>
    <property type="project" value="TreeGrafter"/>
</dbReference>
<dbReference type="Gene3D" id="2.40.50.1070">
    <property type="match status" value="1"/>
</dbReference>
<dbReference type="GO" id="GO:0051539">
    <property type="term" value="F:4 iron, 4 sulfur cluster binding"/>
    <property type="evidence" value="ECO:0007669"/>
    <property type="project" value="UniProtKB-KW"/>
</dbReference>
<dbReference type="EMBL" id="CP064781">
    <property type="protein sequence ID" value="QRJ62180.1"/>
    <property type="molecule type" value="Genomic_DNA"/>
</dbReference>
<dbReference type="InterPro" id="IPR029063">
    <property type="entry name" value="SAM-dependent_MTases_sf"/>
</dbReference>
<feature type="binding site" evidence="9">
    <location>
        <position position="297"/>
    </location>
    <ligand>
        <name>S-adenosyl-L-methionine</name>
        <dbReference type="ChEBI" id="CHEBI:59789"/>
    </ligand>
</feature>
<dbReference type="Gene3D" id="3.40.50.150">
    <property type="entry name" value="Vaccinia Virus protein VP39"/>
    <property type="match status" value="1"/>
</dbReference>
<feature type="binding site" evidence="9 10">
    <location>
        <position position="263"/>
    </location>
    <ligand>
        <name>S-adenosyl-L-methionine</name>
        <dbReference type="ChEBI" id="CHEBI:59789"/>
    </ligand>
</feature>
<evidence type="ECO:0000256" key="8">
    <source>
        <dbReference type="ARBA" id="ARBA00023014"/>
    </source>
</evidence>
<feature type="binding site" evidence="9 10">
    <location>
        <position position="313"/>
    </location>
    <ligand>
        <name>S-adenosyl-L-methionine</name>
        <dbReference type="ChEBI" id="CHEBI:59789"/>
    </ligand>
</feature>
<evidence type="ECO:0000256" key="11">
    <source>
        <dbReference type="PROSITE-ProRule" id="PRU10015"/>
    </source>
</evidence>
<keyword evidence="5 9" id="KW-0949">S-adenosyl-L-methionine</keyword>
<reference evidence="12" key="1">
    <citation type="submission" date="2020-11" db="EMBL/GenBank/DDBJ databases">
        <title>Azospira restricta DSM 18626 genome sequence.</title>
        <authorList>
            <person name="Moe W.M."/>
        </authorList>
    </citation>
    <scope>NUCLEOTIDE SEQUENCE</scope>
    <source>
        <strain evidence="12">DSM 18626</strain>
    </source>
</reference>
<dbReference type="InterPro" id="IPR010280">
    <property type="entry name" value="U5_MeTrfase_fam"/>
</dbReference>
<dbReference type="Gene3D" id="2.40.50.140">
    <property type="entry name" value="Nucleic acid-binding proteins"/>
    <property type="match status" value="1"/>
</dbReference>
<evidence type="ECO:0000256" key="2">
    <source>
        <dbReference type="ARBA" id="ARBA00022552"/>
    </source>
</evidence>
<evidence type="ECO:0000313" key="12">
    <source>
        <dbReference type="EMBL" id="QRJ62180.1"/>
    </source>
</evidence>
<keyword evidence="2 9" id="KW-0698">rRNA processing</keyword>
<evidence type="ECO:0000313" key="13">
    <source>
        <dbReference type="Proteomes" id="UP000663444"/>
    </source>
</evidence>
<dbReference type="NCBIfam" id="NF009639">
    <property type="entry name" value="PRK13168.1"/>
    <property type="match status" value="1"/>
</dbReference>
<dbReference type="InterPro" id="IPR012340">
    <property type="entry name" value="NA-bd_OB-fold"/>
</dbReference>
<feature type="binding site" evidence="9">
    <location>
        <position position="66"/>
    </location>
    <ligand>
        <name>[4Fe-4S] cluster</name>
        <dbReference type="ChEBI" id="CHEBI:49883"/>
    </ligand>
</feature>
<keyword evidence="8 9" id="KW-0411">Iron-sulfur</keyword>
<evidence type="ECO:0000256" key="5">
    <source>
        <dbReference type="ARBA" id="ARBA00022691"/>
    </source>
</evidence>
<feature type="binding site" evidence="9 10">
    <location>
        <position position="362"/>
    </location>
    <ligand>
        <name>S-adenosyl-L-methionine</name>
        <dbReference type="ChEBI" id="CHEBI:59789"/>
    </ligand>
</feature>
<keyword evidence="3 9" id="KW-0489">Methyltransferase</keyword>
<comment type="catalytic activity">
    <reaction evidence="9">
        <text>uridine(1939) in 23S rRNA + S-adenosyl-L-methionine = 5-methyluridine(1939) in 23S rRNA + S-adenosyl-L-homocysteine + H(+)</text>
        <dbReference type="Rhea" id="RHEA:42908"/>
        <dbReference type="Rhea" id="RHEA-COMP:10278"/>
        <dbReference type="Rhea" id="RHEA-COMP:10279"/>
        <dbReference type="ChEBI" id="CHEBI:15378"/>
        <dbReference type="ChEBI" id="CHEBI:57856"/>
        <dbReference type="ChEBI" id="CHEBI:59789"/>
        <dbReference type="ChEBI" id="CHEBI:65315"/>
        <dbReference type="ChEBI" id="CHEBI:74447"/>
        <dbReference type="EC" id="2.1.1.190"/>
    </reaction>
</comment>
<dbReference type="PANTHER" id="PTHR11061:SF49">
    <property type="entry name" value="23S RRNA (URACIL(1939)-C(5))-METHYLTRANSFERASE RLMD"/>
    <property type="match status" value="1"/>
</dbReference>
<dbReference type="RefSeq" id="WP_203385708.1">
    <property type="nucleotide sequence ID" value="NZ_CP064781.1"/>
</dbReference>
<sequence length="432" mass="47666">MPVGIIESLDHEARGITRLEGKTIFVEGALPLEEVEYSSYRKKPSYELAQVTRIVRASGDRVAPACPHFGVCGGCSMQHADHPAQIAAKQRVLEDNLWHIGRIKPEQLYSPIYGEQWGYRHRARVSVRLVPKKGGMLVGFHEKRSSYIADMRECRNLPRHVSDLLLPLRELTGALSIRDRMPQVEVAVGERCTVLVFRILEPIDGNDEALLRDFGDRHGVQIWLQPKGPDSVTRFYPEDGEALSYTLPEFGIELFFSPTEFTQVNHAINRVLVRRAMALLDPQPGERIADMFCGLGNFTLPIARSGARVVGIEGSAALVRRAAENAAANGLSANTEYGVANLFEASEESLAALGHFDKMLIDPPREGAIEVVKALGADGPQRIVYVSCNPSTLARDAAVLTTQKGYRMRGAGVVNMFPNTSHVESIALFERA</sequence>
<evidence type="ECO:0000256" key="3">
    <source>
        <dbReference type="ARBA" id="ARBA00022603"/>
    </source>
</evidence>
<dbReference type="KEGG" id="ares:IWH25_10230"/>
<comment type="similarity">
    <text evidence="9">Belongs to the class I-like SAM-binding methyltransferase superfamily. RNA M5U methyltransferase family. RlmD subfamily.</text>
</comment>
<keyword evidence="1 9" id="KW-0004">4Fe-4S</keyword>
<dbReference type="InterPro" id="IPR001566">
    <property type="entry name" value="23S_rRNA_MeTrfase_RlmD"/>
</dbReference>
<evidence type="ECO:0000256" key="6">
    <source>
        <dbReference type="ARBA" id="ARBA00022723"/>
    </source>
</evidence>
<feature type="binding site" evidence="9">
    <location>
        <position position="75"/>
    </location>
    <ligand>
        <name>[4Fe-4S] cluster</name>
        <dbReference type="ChEBI" id="CHEBI:49883"/>
    </ligand>
</feature>
<keyword evidence="4 9" id="KW-0808">Transferase</keyword>
<gene>
    <name evidence="9 12" type="primary">rlmD</name>
    <name evidence="12" type="ORF">IWH25_10230</name>
</gene>
<feature type="binding site" evidence="9 10">
    <location>
        <position position="292"/>
    </location>
    <ligand>
        <name>S-adenosyl-L-methionine</name>
        <dbReference type="ChEBI" id="CHEBI:59789"/>
    </ligand>
</feature>
<feature type="active site" evidence="11">
    <location>
        <position position="388"/>
    </location>
</feature>
<dbReference type="PROSITE" id="PS01230">
    <property type="entry name" value="TRMA_1"/>
    <property type="match status" value="1"/>
</dbReference>
<dbReference type="NCBIfam" id="TIGR00479">
    <property type="entry name" value="rumA"/>
    <property type="match status" value="1"/>
</dbReference>
<dbReference type="SUPFAM" id="SSF50249">
    <property type="entry name" value="Nucleic acid-binding proteins"/>
    <property type="match status" value="1"/>
</dbReference>
<comment type="function">
    <text evidence="9">Catalyzes the formation of 5-methyl-uridine at position 1939 (m5U1939) in 23S rRNA.</text>
</comment>
<dbReference type="PROSITE" id="PS51687">
    <property type="entry name" value="SAM_MT_RNA_M5U"/>
    <property type="match status" value="1"/>
</dbReference>
<keyword evidence="6 9" id="KW-0479">Metal-binding</keyword>
<evidence type="ECO:0000256" key="10">
    <source>
        <dbReference type="PROSITE-ProRule" id="PRU01024"/>
    </source>
</evidence>
<evidence type="ECO:0000256" key="7">
    <source>
        <dbReference type="ARBA" id="ARBA00023004"/>
    </source>
</evidence>
<dbReference type="GO" id="GO:0070041">
    <property type="term" value="F:rRNA (uridine-C5-)-methyltransferase activity"/>
    <property type="evidence" value="ECO:0007669"/>
    <property type="project" value="UniProtKB-UniRule"/>
</dbReference>
<evidence type="ECO:0000256" key="1">
    <source>
        <dbReference type="ARBA" id="ARBA00022485"/>
    </source>
</evidence>
<dbReference type="SUPFAM" id="SSF53335">
    <property type="entry name" value="S-adenosyl-L-methionine-dependent methyltransferases"/>
    <property type="match status" value="1"/>
</dbReference>
<dbReference type="GO" id="GO:0005506">
    <property type="term" value="F:iron ion binding"/>
    <property type="evidence" value="ECO:0007669"/>
    <property type="project" value="UniProtKB-UniRule"/>
</dbReference>
<protein>
    <recommendedName>
        <fullName evidence="9">23S rRNA (uracil(1939)-C(5))-methyltransferase RlmD</fullName>
        <ecNumber evidence="9">2.1.1.190</ecNumber>
    </recommendedName>
    <alternativeName>
        <fullName evidence="9">23S rRNA(m5U1939)-methyltransferase</fullName>
    </alternativeName>
</protein>
<proteinExistence type="inferred from homology"/>
<dbReference type="EC" id="2.1.1.190" evidence="9"/>
<accession>A0A974PWC4</accession>
<dbReference type="Proteomes" id="UP000663444">
    <property type="component" value="Chromosome"/>
</dbReference>
<dbReference type="InterPro" id="IPR030390">
    <property type="entry name" value="MeTrfase_TrmA_AS"/>
</dbReference>
<dbReference type="Pfam" id="PF05958">
    <property type="entry name" value="tRNA_U5-meth_tr"/>
    <property type="match status" value="1"/>
</dbReference>
<feature type="binding site" evidence="9">
    <location>
        <position position="72"/>
    </location>
    <ligand>
        <name>[4Fe-4S] cluster</name>
        <dbReference type="ChEBI" id="CHEBI:49883"/>
    </ligand>
</feature>
<dbReference type="CDD" id="cd02440">
    <property type="entry name" value="AdoMet_MTases"/>
    <property type="match status" value="1"/>
</dbReference>
<organism evidence="12 13">
    <name type="scientific">Azospira restricta</name>
    <dbReference type="NCBI Taxonomy" id="404405"/>
    <lineage>
        <taxon>Bacteria</taxon>
        <taxon>Pseudomonadati</taxon>
        <taxon>Pseudomonadota</taxon>
        <taxon>Betaproteobacteria</taxon>
        <taxon>Rhodocyclales</taxon>
        <taxon>Rhodocyclaceae</taxon>
        <taxon>Azospira</taxon>
    </lineage>
</organism>
<feature type="active site" description="Nucleophile" evidence="9 10">
    <location>
        <position position="388"/>
    </location>
</feature>
<feature type="binding site" evidence="9">
    <location>
        <position position="341"/>
    </location>
    <ligand>
        <name>S-adenosyl-L-methionine</name>
        <dbReference type="ChEBI" id="CHEBI:59789"/>
    </ligand>
</feature>
<evidence type="ECO:0000256" key="4">
    <source>
        <dbReference type="ARBA" id="ARBA00022679"/>
    </source>
</evidence>
<feature type="binding site" evidence="9">
    <location>
        <position position="154"/>
    </location>
    <ligand>
        <name>[4Fe-4S] cluster</name>
        <dbReference type="ChEBI" id="CHEBI:49883"/>
    </ligand>
</feature>
<dbReference type="PANTHER" id="PTHR11061">
    <property type="entry name" value="RNA M5U METHYLTRANSFERASE"/>
    <property type="match status" value="1"/>
</dbReference>
<dbReference type="GO" id="GO:0003723">
    <property type="term" value="F:RNA binding"/>
    <property type="evidence" value="ECO:0007669"/>
    <property type="project" value="InterPro"/>
</dbReference>